<keyword evidence="3" id="KW-1185">Reference proteome</keyword>
<dbReference type="AlphaFoldDB" id="A0A7I7T7N6"/>
<name>A0A7I7T7N6_9MYCO</name>
<evidence type="ECO:0000313" key="2">
    <source>
        <dbReference type="EMBL" id="BBY65237.1"/>
    </source>
</evidence>
<dbReference type="Proteomes" id="UP000467148">
    <property type="component" value="Chromosome"/>
</dbReference>
<reference evidence="2 3" key="1">
    <citation type="journal article" date="2019" name="Emerg. Microbes Infect.">
        <title>Comprehensive subspecies identification of 175 nontuberculous mycobacteria species based on 7547 genomic profiles.</title>
        <authorList>
            <person name="Matsumoto Y."/>
            <person name="Kinjo T."/>
            <person name="Motooka D."/>
            <person name="Nabeya D."/>
            <person name="Jung N."/>
            <person name="Uechi K."/>
            <person name="Horii T."/>
            <person name="Iida T."/>
            <person name="Fujita J."/>
            <person name="Nakamura S."/>
        </authorList>
    </citation>
    <scope>NUCLEOTIDE SEQUENCE [LARGE SCALE GENOMIC DNA]</scope>
    <source>
        <strain evidence="2 3">JCM 30396</strain>
    </source>
</reference>
<proteinExistence type="predicted"/>
<feature type="region of interest" description="Disordered" evidence="1">
    <location>
        <begin position="233"/>
        <end position="279"/>
    </location>
</feature>
<dbReference type="RefSeq" id="WP_163749344.1">
    <property type="nucleotide sequence ID" value="NZ_AP022596.1"/>
</dbReference>
<organism evidence="2 3">
    <name type="scientific">Mycolicibacterium helvum</name>
    <dbReference type="NCBI Taxonomy" id="1534349"/>
    <lineage>
        <taxon>Bacteria</taxon>
        <taxon>Bacillati</taxon>
        <taxon>Actinomycetota</taxon>
        <taxon>Actinomycetes</taxon>
        <taxon>Mycobacteriales</taxon>
        <taxon>Mycobacteriaceae</taxon>
        <taxon>Mycolicibacterium</taxon>
    </lineage>
</organism>
<accession>A0A7I7T7N6</accession>
<feature type="compositionally biased region" description="Low complexity" evidence="1">
    <location>
        <begin position="262"/>
        <end position="279"/>
    </location>
</feature>
<gene>
    <name evidence="2" type="ORF">MHEL_34800</name>
</gene>
<protein>
    <submittedName>
        <fullName evidence="2">Uncharacterized protein</fullName>
    </submittedName>
</protein>
<evidence type="ECO:0000313" key="3">
    <source>
        <dbReference type="Proteomes" id="UP000467148"/>
    </source>
</evidence>
<dbReference type="KEGG" id="mhev:MHEL_34800"/>
<sequence length="279" mass="28273">MDHAARRPMLAVATLTTAGALALTPLAITPPELHAPSIAAARISTEAIQLTDAWSDLVSNTVTSVVELAGTYIGSNSTYPLPNPIFFAPIAAQLVINPLVYAAQLVTGQGAQIPTEIADHLSNIAKFADLVVSEVPPIVLQQIENPFVAAQLAINSITTATNKLVALLEAPALFLNVALNSQYGLIGYNGPLALPVIARNLFATAIAAAPPTIVLPLKKAAAAASTPKPTAAALTASAPSSAASSARSKPNAPATNGKRTTSSAKAGNSSAGSGHSKRG</sequence>
<dbReference type="EMBL" id="AP022596">
    <property type="protein sequence ID" value="BBY65237.1"/>
    <property type="molecule type" value="Genomic_DNA"/>
</dbReference>
<evidence type="ECO:0000256" key="1">
    <source>
        <dbReference type="SAM" id="MobiDB-lite"/>
    </source>
</evidence>
<feature type="compositionally biased region" description="Low complexity" evidence="1">
    <location>
        <begin position="233"/>
        <end position="254"/>
    </location>
</feature>